<evidence type="ECO:0000256" key="3">
    <source>
        <dbReference type="ARBA" id="ARBA00022544"/>
    </source>
</evidence>
<keyword evidence="3" id="KW-0309">Germination</keyword>
<organism evidence="10 11">
    <name type="scientific">Paenibacillus endophyticus</name>
    <dbReference type="NCBI Taxonomy" id="1294268"/>
    <lineage>
        <taxon>Bacteria</taxon>
        <taxon>Bacillati</taxon>
        <taxon>Bacillota</taxon>
        <taxon>Bacilli</taxon>
        <taxon>Bacillales</taxon>
        <taxon>Paenibacillaceae</taxon>
        <taxon>Paenibacillus</taxon>
    </lineage>
</organism>
<dbReference type="Pfam" id="PF05504">
    <property type="entry name" value="Spore_GerAC"/>
    <property type="match status" value="1"/>
</dbReference>
<dbReference type="InterPro" id="IPR038501">
    <property type="entry name" value="Spore_GerAC_C_sf"/>
</dbReference>
<sequence length="373" mass="42508">MRTMPKAAALLLVIVIIAGCGDQRILEKQGFIQSTGYDLNGTKNDEKDNRLMITVDIPKSDPEQRMQRETLTAIAHSSKEAKILFAGQTELSLVSGQLRSTLFGVSLAKTGIWKHIDTLVRDPSISQRVKIVVVNGRAHDLLVRDYPQHPRAGQYIDRMLEKESALMSFPLVTIYDFSRDYFDDGIEPIAPIIRENKKNISFDGIALFKKDRYITKIESKQSLIFSMMKQNFKKGEISMKLGDGSKKQEYLLFSSVISNRNVKVKRSTKGNFNIQINIVVKGSVLEYSGSHELSKDYDRKKIEKRMAEYIENEAAALMATMQKHNVDSLGIGRNVRNSLSYEEWNKLDWNKEYPDADIRISARIVIKDFGKFK</sequence>
<evidence type="ECO:0000256" key="5">
    <source>
        <dbReference type="ARBA" id="ARBA00023136"/>
    </source>
</evidence>
<dbReference type="EMBL" id="JACHXW010000002">
    <property type="protein sequence ID" value="MBB3150703.1"/>
    <property type="molecule type" value="Genomic_DNA"/>
</dbReference>
<evidence type="ECO:0000256" key="2">
    <source>
        <dbReference type="ARBA" id="ARBA00007886"/>
    </source>
</evidence>
<evidence type="ECO:0000313" key="11">
    <source>
        <dbReference type="Proteomes" id="UP000518605"/>
    </source>
</evidence>
<feature type="domain" description="Spore germination GerAC-like C-terminal" evidence="8">
    <location>
        <begin position="203"/>
        <end position="370"/>
    </location>
</feature>
<dbReference type="GO" id="GO:0009847">
    <property type="term" value="P:spore germination"/>
    <property type="evidence" value="ECO:0007669"/>
    <property type="project" value="InterPro"/>
</dbReference>
<dbReference type="InterPro" id="IPR008844">
    <property type="entry name" value="Spore_GerAC-like"/>
</dbReference>
<gene>
    <name evidence="10" type="ORF">FHS16_000737</name>
</gene>
<dbReference type="InterPro" id="IPR046953">
    <property type="entry name" value="Spore_GerAC-like_C"/>
</dbReference>
<evidence type="ECO:0000313" key="10">
    <source>
        <dbReference type="EMBL" id="MBB3150703.1"/>
    </source>
</evidence>
<accession>A0A7W5C479</accession>
<proteinExistence type="inferred from homology"/>
<keyword evidence="6" id="KW-0564">Palmitate</keyword>
<evidence type="ECO:0000259" key="9">
    <source>
        <dbReference type="Pfam" id="PF25198"/>
    </source>
</evidence>
<evidence type="ECO:0000256" key="4">
    <source>
        <dbReference type="ARBA" id="ARBA00022729"/>
    </source>
</evidence>
<dbReference type="InterPro" id="IPR057336">
    <property type="entry name" value="GerAC_N"/>
</dbReference>
<dbReference type="GO" id="GO:0016020">
    <property type="term" value="C:membrane"/>
    <property type="evidence" value="ECO:0007669"/>
    <property type="project" value="UniProtKB-SubCell"/>
</dbReference>
<dbReference type="PANTHER" id="PTHR35789">
    <property type="entry name" value="SPORE GERMINATION PROTEIN B3"/>
    <property type="match status" value="1"/>
</dbReference>
<comment type="similarity">
    <text evidence="2">Belongs to the GerABKC lipoprotein family.</text>
</comment>
<dbReference type="PANTHER" id="PTHR35789:SF1">
    <property type="entry name" value="SPORE GERMINATION PROTEIN B3"/>
    <property type="match status" value="1"/>
</dbReference>
<keyword evidence="11" id="KW-1185">Reference proteome</keyword>
<evidence type="ECO:0000256" key="6">
    <source>
        <dbReference type="ARBA" id="ARBA00023139"/>
    </source>
</evidence>
<dbReference type="Gene3D" id="3.30.300.210">
    <property type="entry name" value="Nutrient germinant receptor protein C, domain 3"/>
    <property type="match status" value="1"/>
</dbReference>
<keyword evidence="7" id="KW-0449">Lipoprotein</keyword>
<reference evidence="10 11" key="1">
    <citation type="submission" date="2020-08" db="EMBL/GenBank/DDBJ databases">
        <title>Genomic Encyclopedia of Type Strains, Phase III (KMG-III): the genomes of soil and plant-associated and newly described type strains.</title>
        <authorList>
            <person name="Whitman W."/>
        </authorList>
    </citation>
    <scope>NUCLEOTIDE SEQUENCE [LARGE SCALE GENOMIC DNA]</scope>
    <source>
        <strain evidence="10 11">CECT 8234</strain>
    </source>
</reference>
<evidence type="ECO:0000256" key="7">
    <source>
        <dbReference type="ARBA" id="ARBA00023288"/>
    </source>
</evidence>
<dbReference type="AlphaFoldDB" id="A0A7W5C479"/>
<dbReference type="Proteomes" id="UP000518605">
    <property type="component" value="Unassembled WGS sequence"/>
</dbReference>
<protein>
    <submittedName>
        <fullName evidence="10">Spore germination protein</fullName>
    </submittedName>
</protein>
<dbReference type="NCBIfam" id="TIGR02887">
    <property type="entry name" value="spore_ger_x_C"/>
    <property type="match status" value="1"/>
</dbReference>
<evidence type="ECO:0000256" key="1">
    <source>
        <dbReference type="ARBA" id="ARBA00004635"/>
    </source>
</evidence>
<keyword evidence="5" id="KW-0472">Membrane</keyword>
<feature type="domain" description="Spore germination protein N-terminal" evidence="9">
    <location>
        <begin position="22"/>
        <end position="194"/>
    </location>
</feature>
<dbReference type="Pfam" id="PF25198">
    <property type="entry name" value="Spore_GerAC_N"/>
    <property type="match status" value="1"/>
</dbReference>
<keyword evidence="4" id="KW-0732">Signal</keyword>
<dbReference type="PROSITE" id="PS51257">
    <property type="entry name" value="PROKAR_LIPOPROTEIN"/>
    <property type="match status" value="1"/>
</dbReference>
<comment type="subcellular location">
    <subcellularLocation>
        <location evidence="1">Membrane</location>
        <topology evidence="1">Lipid-anchor</topology>
    </subcellularLocation>
</comment>
<comment type="caution">
    <text evidence="10">The sequence shown here is derived from an EMBL/GenBank/DDBJ whole genome shotgun (WGS) entry which is preliminary data.</text>
</comment>
<evidence type="ECO:0000259" key="8">
    <source>
        <dbReference type="Pfam" id="PF05504"/>
    </source>
</evidence>
<name>A0A7W5C479_9BACL</name>